<organism evidence="1 2">
    <name type="scientific">Eubacterium pyruvativorans</name>
    <dbReference type="NCBI Taxonomy" id="155865"/>
    <lineage>
        <taxon>Bacteria</taxon>
        <taxon>Bacillati</taxon>
        <taxon>Bacillota</taxon>
        <taxon>Clostridia</taxon>
        <taxon>Eubacteriales</taxon>
        <taxon>Eubacteriaceae</taxon>
        <taxon>Eubacterium</taxon>
    </lineage>
</organism>
<dbReference type="Proteomes" id="UP000198817">
    <property type="component" value="Unassembled WGS sequence"/>
</dbReference>
<protein>
    <submittedName>
        <fullName evidence="1">Type I restriction enzyme, S subunit</fullName>
    </submittedName>
</protein>
<dbReference type="EMBL" id="FPBT01000016">
    <property type="protein sequence ID" value="SFU59610.1"/>
    <property type="molecule type" value="Genomic_DNA"/>
</dbReference>
<dbReference type="AlphaFoldDB" id="A0A1I7HFW9"/>
<accession>A0A1I7HFW9</accession>
<proteinExistence type="predicted"/>
<evidence type="ECO:0000313" key="2">
    <source>
        <dbReference type="Proteomes" id="UP000198817"/>
    </source>
</evidence>
<name>A0A1I7HFW9_9FIRM</name>
<sequence length="48" mass="5925">MEKKRTPRLRFRGFTDDWEQRKFYEFALRESAFQLSSAEFPSVEYEDV</sequence>
<keyword evidence="2" id="KW-1185">Reference proteome</keyword>
<feature type="non-terminal residue" evidence="1">
    <location>
        <position position="48"/>
    </location>
</feature>
<evidence type="ECO:0000313" key="1">
    <source>
        <dbReference type="EMBL" id="SFU59610.1"/>
    </source>
</evidence>
<gene>
    <name evidence="1" type="ORF">SAMN05216508_11639</name>
</gene>
<reference evidence="1 2" key="1">
    <citation type="submission" date="2016-10" db="EMBL/GenBank/DDBJ databases">
        <authorList>
            <person name="de Groot N.N."/>
        </authorList>
    </citation>
    <scope>NUCLEOTIDE SEQUENCE [LARGE SCALE GENOMIC DNA]</scope>
    <source>
        <strain evidence="1 2">KHGC13</strain>
    </source>
</reference>